<dbReference type="Gene3D" id="3.40.1190.20">
    <property type="match status" value="1"/>
</dbReference>
<dbReference type="GO" id="GO:0052855">
    <property type="term" value="F:ADP-dependent NAD(P)H-hydrate dehydratase activity"/>
    <property type="evidence" value="ECO:0007669"/>
    <property type="project" value="UniProtKB-UniRule"/>
</dbReference>
<dbReference type="Pfam" id="PF03853">
    <property type="entry name" value="YjeF_N"/>
    <property type="match status" value="1"/>
</dbReference>
<dbReference type="EMBL" id="DSXR01000082">
    <property type="protein sequence ID" value="HGS87600.1"/>
    <property type="molecule type" value="Genomic_DNA"/>
</dbReference>
<evidence type="ECO:0000313" key="22">
    <source>
        <dbReference type="EMBL" id="HGS87600.1"/>
    </source>
</evidence>
<dbReference type="InterPro" id="IPR029056">
    <property type="entry name" value="Ribokinase-like"/>
</dbReference>
<keyword evidence="10 17" id="KW-0520">NAD</keyword>
<evidence type="ECO:0000256" key="4">
    <source>
        <dbReference type="ARBA" id="ARBA00009524"/>
    </source>
</evidence>
<evidence type="ECO:0000256" key="8">
    <source>
        <dbReference type="ARBA" id="ARBA00022857"/>
    </source>
</evidence>
<dbReference type="NCBIfam" id="TIGR00197">
    <property type="entry name" value="yjeF_nterm"/>
    <property type="match status" value="1"/>
</dbReference>
<feature type="binding site" evidence="18">
    <location>
        <position position="165"/>
    </location>
    <ligand>
        <name>(6S)-NADPHX</name>
        <dbReference type="ChEBI" id="CHEBI:64076"/>
    </ligand>
</feature>
<dbReference type="InterPro" id="IPR000631">
    <property type="entry name" value="CARKD"/>
</dbReference>
<evidence type="ECO:0000256" key="3">
    <source>
        <dbReference type="ARBA" id="ARBA00006001"/>
    </source>
</evidence>
<evidence type="ECO:0000256" key="10">
    <source>
        <dbReference type="ARBA" id="ARBA00023027"/>
    </source>
</evidence>
<dbReference type="PROSITE" id="PS01050">
    <property type="entry name" value="YJEF_C_2"/>
    <property type="match status" value="1"/>
</dbReference>
<feature type="binding site" evidence="18">
    <location>
        <begin position="62"/>
        <end position="66"/>
    </location>
    <ligand>
        <name>(6S)-NADPHX</name>
        <dbReference type="ChEBI" id="CHEBI:64076"/>
    </ligand>
</feature>
<keyword evidence="6 17" id="KW-0547">Nucleotide-binding</keyword>
<keyword evidence="7 17" id="KW-0067">ATP-binding</keyword>
<comment type="catalytic activity">
    <reaction evidence="1 18 19">
        <text>(6R)-NADHX = (6S)-NADHX</text>
        <dbReference type="Rhea" id="RHEA:32215"/>
        <dbReference type="ChEBI" id="CHEBI:64074"/>
        <dbReference type="ChEBI" id="CHEBI:64075"/>
        <dbReference type="EC" id="5.1.99.6"/>
    </reaction>
</comment>
<feature type="binding site" evidence="18">
    <location>
        <begin position="134"/>
        <end position="140"/>
    </location>
    <ligand>
        <name>(6S)-NADPHX</name>
        <dbReference type="ChEBI" id="CHEBI:64076"/>
    </ligand>
</feature>
<keyword evidence="8 17" id="KW-0521">NADP</keyword>
<dbReference type="GO" id="GO:0046872">
    <property type="term" value="F:metal ion binding"/>
    <property type="evidence" value="ECO:0007669"/>
    <property type="project" value="UniProtKB-UniRule"/>
</dbReference>
<comment type="catalytic activity">
    <reaction evidence="2 18 19">
        <text>(6R)-NADPHX = (6S)-NADPHX</text>
        <dbReference type="Rhea" id="RHEA:32227"/>
        <dbReference type="ChEBI" id="CHEBI:64076"/>
        <dbReference type="ChEBI" id="CHEBI:64077"/>
        <dbReference type="EC" id="5.1.99.6"/>
    </reaction>
</comment>
<feature type="binding site" evidence="17">
    <location>
        <position position="456"/>
    </location>
    <ligand>
        <name>AMP</name>
        <dbReference type="ChEBI" id="CHEBI:456215"/>
    </ligand>
</feature>
<organism evidence="22">
    <name type="scientific">Bellilinea caldifistulae</name>
    <dbReference type="NCBI Taxonomy" id="360411"/>
    <lineage>
        <taxon>Bacteria</taxon>
        <taxon>Bacillati</taxon>
        <taxon>Chloroflexota</taxon>
        <taxon>Anaerolineae</taxon>
        <taxon>Anaerolineales</taxon>
        <taxon>Anaerolineaceae</taxon>
        <taxon>Bellilinea</taxon>
    </lineage>
</organism>
<dbReference type="Pfam" id="PF01256">
    <property type="entry name" value="Carb_kinase"/>
    <property type="match status" value="1"/>
</dbReference>
<protein>
    <recommendedName>
        <fullName evidence="19">Bifunctional NAD(P)H-hydrate repair enzyme</fullName>
    </recommendedName>
    <alternativeName>
        <fullName evidence="19">Nicotinamide nucleotide repair protein</fullName>
    </alternativeName>
    <domain>
        <recommendedName>
            <fullName evidence="19">ADP-dependent (S)-NAD(P)H-hydrate dehydratase</fullName>
            <ecNumber evidence="19">4.2.1.136</ecNumber>
        </recommendedName>
        <alternativeName>
            <fullName evidence="19">ADP-dependent NAD(P)HX dehydratase</fullName>
        </alternativeName>
    </domain>
    <domain>
        <recommendedName>
            <fullName evidence="19">NAD(P)H-hydrate epimerase</fullName>
            <ecNumber evidence="19">5.1.99.6</ecNumber>
        </recommendedName>
    </domain>
</protein>
<dbReference type="SUPFAM" id="SSF64153">
    <property type="entry name" value="YjeF N-terminal domain-like"/>
    <property type="match status" value="1"/>
</dbReference>
<evidence type="ECO:0000256" key="13">
    <source>
        <dbReference type="ARBA" id="ARBA00023268"/>
    </source>
</evidence>
<evidence type="ECO:0000256" key="7">
    <source>
        <dbReference type="ARBA" id="ARBA00022840"/>
    </source>
</evidence>
<feature type="binding site" evidence="17">
    <location>
        <position position="390"/>
    </location>
    <ligand>
        <name>(6S)-NADPHX</name>
        <dbReference type="ChEBI" id="CHEBI:64076"/>
    </ligand>
</feature>
<comment type="similarity">
    <text evidence="4 19">In the C-terminal section; belongs to the NnrD/CARKD family.</text>
</comment>
<comment type="catalytic activity">
    <reaction evidence="16 17 19">
        <text>(6S)-NADPHX + ADP = AMP + phosphate + NADPH + H(+)</text>
        <dbReference type="Rhea" id="RHEA:32235"/>
        <dbReference type="ChEBI" id="CHEBI:15378"/>
        <dbReference type="ChEBI" id="CHEBI:43474"/>
        <dbReference type="ChEBI" id="CHEBI:57783"/>
        <dbReference type="ChEBI" id="CHEBI:64076"/>
        <dbReference type="ChEBI" id="CHEBI:456215"/>
        <dbReference type="ChEBI" id="CHEBI:456216"/>
        <dbReference type="EC" id="4.2.1.136"/>
    </reaction>
</comment>
<dbReference type="InterPro" id="IPR030677">
    <property type="entry name" value="Nnr"/>
</dbReference>
<feature type="binding site" evidence="18">
    <location>
        <position position="168"/>
    </location>
    <ligand>
        <name>K(+)</name>
        <dbReference type="ChEBI" id="CHEBI:29103"/>
    </ligand>
</feature>
<feature type="binding site" evidence="17">
    <location>
        <position position="337"/>
    </location>
    <ligand>
        <name>(6S)-NADPHX</name>
        <dbReference type="ChEBI" id="CHEBI:64076"/>
    </ligand>
</feature>
<dbReference type="CDD" id="cd01171">
    <property type="entry name" value="YXKO-related"/>
    <property type="match status" value="1"/>
</dbReference>
<dbReference type="GO" id="GO:0005524">
    <property type="term" value="F:ATP binding"/>
    <property type="evidence" value="ECO:0007669"/>
    <property type="project" value="UniProtKB-UniRule"/>
</dbReference>
<dbReference type="EC" id="5.1.99.6" evidence="19"/>
<evidence type="ECO:0000256" key="2">
    <source>
        <dbReference type="ARBA" id="ARBA00000909"/>
    </source>
</evidence>
<comment type="subunit">
    <text evidence="17">Homotetramer.</text>
</comment>
<dbReference type="PANTHER" id="PTHR12592">
    <property type="entry name" value="ATP-DEPENDENT (S)-NAD(P)H-HYDRATE DEHYDRATASE FAMILY MEMBER"/>
    <property type="match status" value="1"/>
</dbReference>
<evidence type="ECO:0000256" key="16">
    <source>
        <dbReference type="ARBA" id="ARBA00049209"/>
    </source>
</evidence>
<proteinExistence type="inferred from homology"/>
<comment type="caution">
    <text evidence="22">The sequence shown here is derived from an EMBL/GenBank/DDBJ whole genome shotgun (WGS) entry which is preliminary data.</text>
</comment>
<name>A0A7C4L063_9CHLR</name>
<dbReference type="AlphaFoldDB" id="A0A7C4L063"/>
<evidence type="ECO:0000256" key="12">
    <source>
        <dbReference type="ARBA" id="ARBA00023239"/>
    </source>
</evidence>
<comment type="similarity">
    <text evidence="17">Belongs to the NnrD/CARKD family.</text>
</comment>
<evidence type="ECO:0000256" key="17">
    <source>
        <dbReference type="HAMAP-Rule" id="MF_01965"/>
    </source>
</evidence>
<feature type="binding site" evidence="18">
    <location>
        <position position="63"/>
    </location>
    <ligand>
        <name>K(+)</name>
        <dbReference type="ChEBI" id="CHEBI:29103"/>
    </ligand>
</feature>
<evidence type="ECO:0000256" key="19">
    <source>
        <dbReference type="PIRNR" id="PIRNR017184"/>
    </source>
</evidence>
<dbReference type="GO" id="GO:0110051">
    <property type="term" value="P:metabolite repair"/>
    <property type="evidence" value="ECO:0007669"/>
    <property type="project" value="TreeGrafter"/>
</dbReference>
<dbReference type="InterPro" id="IPR017953">
    <property type="entry name" value="Carbohydrate_kinase_pred_CS"/>
</dbReference>
<keyword evidence="9 18" id="KW-0630">Potassium</keyword>
<dbReference type="SUPFAM" id="SSF53613">
    <property type="entry name" value="Ribokinase-like"/>
    <property type="match status" value="1"/>
</dbReference>
<dbReference type="InterPro" id="IPR004443">
    <property type="entry name" value="YjeF_N_dom"/>
</dbReference>
<evidence type="ECO:0000259" key="21">
    <source>
        <dbReference type="PROSITE" id="PS51385"/>
    </source>
</evidence>
<feature type="domain" description="YjeF N-terminal" evidence="21">
    <location>
        <begin position="13"/>
        <end position="222"/>
    </location>
</feature>
<feature type="binding site" evidence="17">
    <location>
        <begin position="427"/>
        <end position="431"/>
    </location>
    <ligand>
        <name>AMP</name>
        <dbReference type="ChEBI" id="CHEBI:456215"/>
    </ligand>
</feature>
<dbReference type="HAMAP" id="MF_01966">
    <property type="entry name" value="NADHX_epimerase"/>
    <property type="match status" value="1"/>
</dbReference>
<comment type="function">
    <text evidence="17">Catalyzes the dehydration of the S-form of NAD(P)HX at the expense of ADP, which is converted to AMP. Together with NAD(P)HX epimerase, which catalyzes the epimerization of the S- and R-forms, the enzyme allows the repair of both epimers of NAD(P)HX, a damaged form of NAD(P)H that is a result of enzymatic or heat-dependent hydration.</text>
</comment>
<comment type="caution">
    <text evidence="18">Lacks conserved residue(s) required for the propagation of feature annotation.</text>
</comment>
<keyword evidence="12 17" id="KW-0456">Lyase</keyword>
<comment type="similarity">
    <text evidence="18">Belongs to the NnrE/AIBP family.</text>
</comment>
<feature type="binding site" evidence="17">
    <location>
        <position position="457"/>
    </location>
    <ligand>
        <name>(6S)-NADPHX</name>
        <dbReference type="ChEBI" id="CHEBI:64076"/>
    </ligand>
</feature>
<feature type="binding site" evidence="17">
    <location>
        <position position="267"/>
    </location>
    <ligand>
        <name>(6S)-NADPHX</name>
        <dbReference type="ChEBI" id="CHEBI:64076"/>
    </ligand>
</feature>
<dbReference type="PANTHER" id="PTHR12592:SF0">
    <property type="entry name" value="ATP-DEPENDENT (S)-NAD(P)H-HYDRATE DEHYDRATASE"/>
    <property type="match status" value="1"/>
</dbReference>
<evidence type="ECO:0000256" key="18">
    <source>
        <dbReference type="HAMAP-Rule" id="MF_01966"/>
    </source>
</evidence>
<evidence type="ECO:0000256" key="5">
    <source>
        <dbReference type="ARBA" id="ARBA00022723"/>
    </source>
</evidence>
<feature type="binding site" evidence="18">
    <location>
        <position position="130"/>
    </location>
    <ligand>
        <name>K(+)</name>
        <dbReference type="ChEBI" id="CHEBI:29103"/>
    </ligand>
</feature>
<evidence type="ECO:0000256" key="11">
    <source>
        <dbReference type="ARBA" id="ARBA00023235"/>
    </source>
</evidence>
<gene>
    <name evidence="17" type="primary">nnrD</name>
    <name evidence="18" type="synonym">nnrE</name>
    <name evidence="22" type="ORF">ENT17_08260</name>
</gene>
<evidence type="ECO:0000256" key="1">
    <source>
        <dbReference type="ARBA" id="ARBA00000013"/>
    </source>
</evidence>
<comment type="similarity">
    <text evidence="3 19">In the N-terminal section; belongs to the NnrE/AIBP family.</text>
</comment>
<evidence type="ECO:0000256" key="15">
    <source>
        <dbReference type="ARBA" id="ARBA00048238"/>
    </source>
</evidence>
<reference evidence="22" key="1">
    <citation type="journal article" date="2020" name="mSystems">
        <title>Genome- and Community-Level Interaction Insights into Carbon Utilization and Element Cycling Functions of Hydrothermarchaeota in Hydrothermal Sediment.</title>
        <authorList>
            <person name="Zhou Z."/>
            <person name="Liu Y."/>
            <person name="Xu W."/>
            <person name="Pan J."/>
            <person name="Luo Z.H."/>
            <person name="Li M."/>
        </authorList>
    </citation>
    <scope>NUCLEOTIDE SEQUENCE [LARGE SCALE GENOMIC DNA]</scope>
    <source>
        <strain evidence="22">SpSt-556</strain>
    </source>
</reference>
<dbReference type="GO" id="GO:0052856">
    <property type="term" value="F:NAD(P)HX epimerase activity"/>
    <property type="evidence" value="ECO:0007669"/>
    <property type="project" value="UniProtKB-UniRule"/>
</dbReference>
<dbReference type="EC" id="4.2.1.136" evidence="19"/>
<dbReference type="HAMAP" id="MF_01965">
    <property type="entry name" value="NADHX_dehydratase"/>
    <property type="match status" value="1"/>
</dbReference>
<comment type="cofactor">
    <cofactor evidence="18 19">
        <name>K(+)</name>
        <dbReference type="ChEBI" id="CHEBI:29103"/>
    </cofactor>
    <text evidence="18 19">Binds 1 potassium ion per subunit.</text>
</comment>
<evidence type="ECO:0000256" key="6">
    <source>
        <dbReference type="ARBA" id="ARBA00022741"/>
    </source>
</evidence>
<dbReference type="NCBIfam" id="TIGR00196">
    <property type="entry name" value="yjeF_cterm"/>
    <property type="match status" value="1"/>
</dbReference>
<comment type="function">
    <text evidence="18">Catalyzes the epimerization of the S- and R-forms of NAD(P)HX, a damaged form of NAD(P)H that is a result of enzymatic or heat-dependent hydration. This is a prerequisite for the S-specific NAD(P)H-hydrate dehydratase to allow the repair of both epimers of NAD(P)HX.</text>
</comment>
<keyword evidence="13" id="KW-0511">Multifunctional enzyme</keyword>
<dbReference type="Gene3D" id="3.40.50.10260">
    <property type="entry name" value="YjeF N-terminal domain"/>
    <property type="match status" value="1"/>
</dbReference>
<comment type="function">
    <text evidence="14 19">Bifunctional enzyme that catalyzes the epimerization of the S- and R-forms of NAD(P)HX and the dehydration of the S-form of NAD(P)HX at the expense of ADP, which is converted to AMP. This allows the repair of both epimers of NAD(P)HX, a damaged form of NAD(P)H that is a result of enzymatic or heat-dependent hydration.</text>
</comment>
<dbReference type="PIRSF" id="PIRSF017184">
    <property type="entry name" value="Nnr"/>
    <property type="match status" value="1"/>
</dbReference>
<evidence type="ECO:0000256" key="9">
    <source>
        <dbReference type="ARBA" id="ARBA00022958"/>
    </source>
</evidence>
<dbReference type="GO" id="GO:0046496">
    <property type="term" value="P:nicotinamide nucleotide metabolic process"/>
    <property type="evidence" value="ECO:0007669"/>
    <property type="project" value="UniProtKB-UniRule"/>
</dbReference>
<keyword evidence="11 18" id="KW-0413">Isomerase</keyword>
<evidence type="ECO:0000259" key="20">
    <source>
        <dbReference type="PROSITE" id="PS51383"/>
    </source>
</evidence>
<keyword evidence="5 18" id="KW-0479">Metal-binding</keyword>
<comment type="cofactor">
    <cofactor evidence="17">
        <name>Mg(2+)</name>
        <dbReference type="ChEBI" id="CHEBI:18420"/>
    </cofactor>
</comment>
<dbReference type="PROSITE" id="PS51385">
    <property type="entry name" value="YJEF_N"/>
    <property type="match status" value="1"/>
</dbReference>
<accession>A0A7C4L063</accession>
<sequence length="532" mass="55552">MMRPIPLVNVDQMRAIEREGDARGVSYAEMMERAGRGVANAVLTSPAISQAKSVVGLIGSGNNGGDGLVALEHLAKAGWKGRAYLVRPRPEGDVHLQRVRNAGVEVYEAKRDADFKVLDEWLSESDVLLDAVLGTGIQLPLKPEVERVLGHVRKFTPLPFVVAVDCPSGVDCDNGQASPATIPAQLTVCMDAVKIGLLRFPAAELTGKLGVVPLGLPADLTALQQISDFVACAAEVRSWLPERPASAHKGTFGTVLGVAGCEDYIGAAGLAAEAAYRSGAGLVRMAVIPAVRSALAGRLSEVTWLTLPERDGGIAEAAAQSVLDHLERATALLVGPGLGTAPATAGFVQRLFSQRLPLPPLVLDADGLRLTATIENWYEKLPSPSVLTPHPGEMSGLTGLSTAQIQADRSATARRFARQWGHVVVLKGAFTVVAAPDGKVHHIPVASAALARAGSGDVLAGLIAGLLAQGVAPYPAAVAAAWIHAHAGLIAQTRMGQSASVLAGDILHAVPEALTRLYNREETQDAVMVIPV</sequence>
<feature type="domain" description="YjeF C-terminal" evidence="20">
    <location>
        <begin position="232"/>
        <end position="517"/>
    </location>
</feature>
<dbReference type="InterPro" id="IPR036652">
    <property type="entry name" value="YjeF_N_dom_sf"/>
</dbReference>
<evidence type="ECO:0000256" key="14">
    <source>
        <dbReference type="ARBA" id="ARBA00025153"/>
    </source>
</evidence>
<comment type="catalytic activity">
    <reaction evidence="15 17 19">
        <text>(6S)-NADHX + ADP = AMP + phosphate + NADH + H(+)</text>
        <dbReference type="Rhea" id="RHEA:32223"/>
        <dbReference type="ChEBI" id="CHEBI:15378"/>
        <dbReference type="ChEBI" id="CHEBI:43474"/>
        <dbReference type="ChEBI" id="CHEBI:57945"/>
        <dbReference type="ChEBI" id="CHEBI:64074"/>
        <dbReference type="ChEBI" id="CHEBI:456215"/>
        <dbReference type="ChEBI" id="CHEBI:456216"/>
        <dbReference type="EC" id="4.2.1.136"/>
    </reaction>
</comment>
<dbReference type="PROSITE" id="PS51383">
    <property type="entry name" value="YJEF_C_3"/>
    <property type="match status" value="1"/>
</dbReference>